<dbReference type="InterPro" id="IPR005586">
    <property type="entry name" value="ABC_trans_aux"/>
</dbReference>
<evidence type="ECO:0000259" key="1">
    <source>
        <dbReference type="Pfam" id="PF03886"/>
    </source>
</evidence>
<comment type="caution">
    <text evidence="2">The sequence shown here is derived from an EMBL/GenBank/DDBJ whole genome shotgun (WGS) entry which is preliminary data.</text>
</comment>
<reference evidence="2 3" key="1">
    <citation type="submission" date="2018-09" db="EMBL/GenBank/DDBJ databases">
        <title>Sphingomonas sp. DAC4.</title>
        <authorList>
            <person name="Seo T."/>
        </authorList>
    </citation>
    <scope>NUCLEOTIDE SEQUENCE [LARGE SCALE GENOMIC DNA]</scope>
    <source>
        <strain evidence="2 3">DAC4</strain>
    </source>
</reference>
<dbReference type="PROSITE" id="PS51257">
    <property type="entry name" value="PROKAR_LIPOPROTEIN"/>
    <property type="match status" value="1"/>
</dbReference>
<keyword evidence="3" id="KW-1185">Reference proteome</keyword>
<protein>
    <submittedName>
        <fullName evidence="2">ABC transporter</fullName>
    </submittedName>
</protein>
<feature type="domain" description="ABC-type transport auxiliary lipoprotein component" evidence="1">
    <location>
        <begin position="32"/>
        <end position="189"/>
    </location>
</feature>
<gene>
    <name evidence="2" type="ORF">D3M59_04990</name>
</gene>
<dbReference type="OrthoDB" id="7391077at2"/>
<accession>A0A418Q4C5</accession>
<dbReference type="Proteomes" id="UP000285023">
    <property type="component" value="Unassembled WGS sequence"/>
</dbReference>
<dbReference type="EMBL" id="QXTF01000001">
    <property type="protein sequence ID" value="RIX32734.1"/>
    <property type="molecule type" value="Genomic_DNA"/>
</dbReference>
<evidence type="ECO:0000313" key="3">
    <source>
        <dbReference type="Proteomes" id="UP000285023"/>
    </source>
</evidence>
<dbReference type="Pfam" id="PF03886">
    <property type="entry name" value="ABC_trans_aux"/>
    <property type="match status" value="1"/>
</dbReference>
<dbReference type="SUPFAM" id="SSF159594">
    <property type="entry name" value="XCC0632-like"/>
    <property type="match status" value="1"/>
</dbReference>
<organism evidence="2 3">
    <name type="scientific">Sphingomonas edaphi</name>
    <dbReference type="NCBI Taxonomy" id="2315689"/>
    <lineage>
        <taxon>Bacteria</taxon>
        <taxon>Pseudomonadati</taxon>
        <taxon>Pseudomonadota</taxon>
        <taxon>Alphaproteobacteria</taxon>
        <taxon>Sphingomonadales</taxon>
        <taxon>Sphingomonadaceae</taxon>
        <taxon>Sphingomonas</taxon>
    </lineage>
</organism>
<dbReference type="AlphaFoldDB" id="A0A418Q4C5"/>
<sequence>MRNDRLLIVTLGALSLASCFGGKKVPPTLLTLTSSAPAPASVNRAASPGEAVTIDVPVVPKEIATTRVPALVGPTAIAYVKDLQWVESPDRLFQDLLQETVVRTTSRVVLDPRQSALDPGLHLTGTLSRFGYDAQEGSVIVRYDGALSTSGGTRVETRRFEAKVPADGTAPTVGPALNAAANQVAAEVAQWVGG</sequence>
<proteinExistence type="predicted"/>
<evidence type="ECO:0000313" key="2">
    <source>
        <dbReference type="EMBL" id="RIX32734.1"/>
    </source>
</evidence>
<name>A0A418Q4C5_9SPHN</name>
<dbReference type="Gene3D" id="3.40.50.10610">
    <property type="entry name" value="ABC-type transport auxiliary lipoprotein component"/>
    <property type="match status" value="1"/>
</dbReference>